<dbReference type="OrthoDB" id="3350812at2759"/>
<name>A0A4S4LN85_9AGAM</name>
<accession>A0A4S4LN85</accession>
<protein>
    <submittedName>
        <fullName evidence="1">Uncharacterized protein</fullName>
    </submittedName>
</protein>
<gene>
    <name evidence="1" type="ORF">EW146_g6835</name>
</gene>
<evidence type="ECO:0000313" key="2">
    <source>
        <dbReference type="Proteomes" id="UP000310158"/>
    </source>
</evidence>
<dbReference type="Proteomes" id="UP000310158">
    <property type="component" value="Unassembled WGS sequence"/>
</dbReference>
<evidence type="ECO:0000313" key="1">
    <source>
        <dbReference type="EMBL" id="THH13377.1"/>
    </source>
</evidence>
<dbReference type="AlphaFoldDB" id="A0A4S4LN85"/>
<keyword evidence="2" id="KW-1185">Reference proteome</keyword>
<organism evidence="1 2">
    <name type="scientific">Bondarzewia mesenterica</name>
    <dbReference type="NCBI Taxonomy" id="1095465"/>
    <lineage>
        <taxon>Eukaryota</taxon>
        <taxon>Fungi</taxon>
        <taxon>Dikarya</taxon>
        <taxon>Basidiomycota</taxon>
        <taxon>Agaricomycotina</taxon>
        <taxon>Agaricomycetes</taxon>
        <taxon>Russulales</taxon>
        <taxon>Bondarzewiaceae</taxon>
        <taxon>Bondarzewia</taxon>
    </lineage>
</organism>
<proteinExistence type="predicted"/>
<comment type="caution">
    <text evidence="1">The sequence shown here is derived from an EMBL/GenBank/DDBJ whole genome shotgun (WGS) entry which is preliminary data.</text>
</comment>
<dbReference type="EMBL" id="SGPL01000359">
    <property type="protein sequence ID" value="THH13377.1"/>
    <property type="molecule type" value="Genomic_DNA"/>
</dbReference>
<reference evidence="1 2" key="1">
    <citation type="submission" date="2019-02" db="EMBL/GenBank/DDBJ databases">
        <title>Genome sequencing of the rare red list fungi Bondarzewia mesenterica.</title>
        <authorList>
            <person name="Buettner E."/>
            <person name="Kellner H."/>
        </authorList>
    </citation>
    <scope>NUCLEOTIDE SEQUENCE [LARGE SCALE GENOMIC DNA]</scope>
    <source>
        <strain evidence="1 2">DSM 108281</strain>
    </source>
</reference>
<sequence>MSPFLSTFYRDSIMFYIAIFRESSILILKFSPHARDARLKSIPRAAFTLGNVIVFLTAPDELLDLLDTLTRVFHSILCCRILLHLRSAGAQEAGTTSLFAVAHGARSNISTADFGRDAIAVDHHHDHRDDHTLECGPVPGEGVIIEVSRRESDIELVRIQR</sequence>